<dbReference type="InterPro" id="IPR029058">
    <property type="entry name" value="AB_hydrolase_fold"/>
</dbReference>
<dbReference type="SUPFAM" id="SSF53474">
    <property type="entry name" value="alpha/beta-Hydrolases"/>
    <property type="match status" value="1"/>
</dbReference>
<protein>
    <submittedName>
        <fullName evidence="1">RBBP9/YdeN family alpha/beta hydrolase</fullName>
    </submittedName>
</protein>
<organism evidence="1 2">
    <name type="scientific">Rhodanobacter ginsenosidimutans</name>
    <dbReference type="NCBI Taxonomy" id="490571"/>
    <lineage>
        <taxon>Bacteria</taxon>
        <taxon>Pseudomonadati</taxon>
        <taxon>Pseudomonadota</taxon>
        <taxon>Gammaproteobacteria</taxon>
        <taxon>Lysobacterales</taxon>
        <taxon>Rhodanobacteraceae</taxon>
        <taxon>Rhodanobacter</taxon>
    </lineage>
</organism>
<evidence type="ECO:0000313" key="2">
    <source>
        <dbReference type="Proteomes" id="UP001596018"/>
    </source>
</evidence>
<sequence length="185" mass="20025">MHPVLILPGLGNSGPDHWQSHWERQDSSCERVIQNDWDTPRCRDWVDRLDHVVGQRNGPVVLAAHSSACALVAHWAASASSPQLERVCGALLVAPSDPDGANYPPGPVGFGPVPLLPLPFPSIVVASADDRYIEPTRARQYADAWRSRFVLLQGAGHINASSGFGPWPEGYALLCALRAEEHADA</sequence>
<proteinExistence type="predicted"/>
<dbReference type="Proteomes" id="UP001596018">
    <property type="component" value="Unassembled WGS sequence"/>
</dbReference>
<gene>
    <name evidence="1" type="ORF">ACFPK0_16375</name>
</gene>
<dbReference type="Pfam" id="PF06821">
    <property type="entry name" value="Ser_hydrolase"/>
    <property type="match status" value="1"/>
</dbReference>
<keyword evidence="1" id="KW-0378">Hydrolase</keyword>
<accession>A0ABW0K1X2</accession>
<dbReference type="Gene3D" id="3.40.50.1820">
    <property type="entry name" value="alpha/beta hydrolase"/>
    <property type="match status" value="1"/>
</dbReference>
<name>A0ABW0K1X2_9GAMM</name>
<evidence type="ECO:0000313" key="1">
    <source>
        <dbReference type="EMBL" id="MFC5441590.1"/>
    </source>
</evidence>
<reference evidence="2" key="1">
    <citation type="journal article" date="2019" name="Int. J. Syst. Evol. Microbiol.">
        <title>The Global Catalogue of Microorganisms (GCM) 10K type strain sequencing project: providing services to taxonomists for standard genome sequencing and annotation.</title>
        <authorList>
            <consortium name="The Broad Institute Genomics Platform"/>
            <consortium name="The Broad Institute Genome Sequencing Center for Infectious Disease"/>
            <person name="Wu L."/>
            <person name="Ma J."/>
        </authorList>
    </citation>
    <scope>NUCLEOTIDE SEQUENCE [LARGE SCALE GENOMIC DNA]</scope>
    <source>
        <strain evidence="2">KACC 12822</strain>
    </source>
</reference>
<dbReference type="EMBL" id="JBHSMM010000007">
    <property type="protein sequence ID" value="MFC5441590.1"/>
    <property type="molecule type" value="Genomic_DNA"/>
</dbReference>
<keyword evidence="2" id="KW-1185">Reference proteome</keyword>
<dbReference type="RefSeq" id="WP_377342250.1">
    <property type="nucleotide sequence ID" value="NZ_JALBWS010000007.1"/>
</dbReference>
<dbReference type="InterPro" id="IPR010662">
    <property type="entry name" value="RBBP9/YdeN"/>
</dbReference>
<dbReference type="GO" id="GO:0016787">
    <property type="term" value="F:hydrolase activity"/>
    <property type="evidence" value="ECO:0007669"/>
    <property type="project" value="UniProtKB-KW"/>
</dbReference>
<comment type="caution">
    <text evidence="1">The sequence shown here is derived from an EMBL/GenBank/DDBJ whole genome shotgun (WGS) entry which is preliminary data.</text>
</comment>